<dbReference type="InterPro" id="IPR012934">
    <property type="entry name" value="Znf_AD"/>
</dbReference>
<dbReference type="PROSITE" id="PS51915">
    <property type="entry name" value="ZAD"/>
    <property type="match status" value="1"/>
</dbReference>
<comment type="caution">
    <text evidence="3">The sequence shown here is derived from an EMBL/GenBank/DDBJ whole genome shotgun (WGS) entry which is preliminary data.</text>
</comment>
<dbReference type="EMBL" id="JABFTP020000001">
    <property type="protein sequence ID" value="KAL3267585.1"/>
    <property type="molecule type" value="Genomic_DNA"/>
</dbReference>
<feature type="binding site" evidence="1">
    <location>
        <position position="54"/>
    </location>
    <ligand>
        <name>Zn(2+)</name>
        <dbReference type="ChEBI" id="CHEBI:29105"/>
    </ligand>
</feature>
<dbReference type="Pfam" id="PF07776">
    <property type="entry name" value="zf-AD"/>
    <property type="match status" value="1"/>
</dbReference>
<evidence type="ECO:0000313" key="4">
    <source>
        <dbReference type="Proteomes" id="UP001516400"/>
    </source>
</evidence>
<dbReference type="Proteomes" id="UP001516400">
    <property type="component" value="Unassembled WGS sequence"/>
</dbReference>
<dbReference type="GO" id="GO:0008270">
    <property type="term" value="F:zinc ion binding"/>
    <property type="evidence" value="ECO:0007669"/>
    <property type="project" value="UniProtKB-UniRule"/>
</dbReference>
<protein>
    <recommendedName>
        <fullName evidence="2">ZAD domain-containing protein</fullName>
    </recommendedName>
</protein>
<dbReference type="Gene3D" id="3.40.1800.20">
    <property type="match status" value="1"/>
</dbReference>
<dbReference type="SUPFAM" id="SSF57716">
    <property type="entry name" value="Glucocorticoid receptor-like (DNA-binding domain)"/>
    <property type="match status" value="1"/>
</dbReference>
<proteinExistence type="predicted"/>
<keyword evidence="1" id="KW-0863">Zinc-finger</keyword>
<evidence type="ECO:0000313" key="3">
    <source>
        <dbReference type="EMBL" id="KAL3267585.1"/>
    </source>
</evidence>
<feature type="binding site" evidence="1">
    <location>
        <position position="57"/>
    </location>
    <ligand>
        <name>Zn(2+)</name>
        <dbReference type="ChEBI" id="CHEBI:29105"/>
    </ligand>
</feature>
<reference evidence="3 4" key="1">
    <citation type="journal article" date="2021" name="BMC Biol.">
        <title>Horizontally acquired antibacterial genes associated with adaptive radiation of ladybird beetles.</title>
        <authorList>
            <person name="Li H.S."/>
            <person name="Tang X.F."/>
            <person name="Huang Y.H."/>
            <person name="Xu Z.Y."/>
            <person name="Chen M.L."/>
            <person name="Du X.Y."/>
            <person name="Qiu B.Y."/>
            <person name="Chen P.T."/>
            <person name="Zhang W."/>
            <person name="Slipinski A."/>
            <person name="Escalona H.E."/>
            <person name="Waterhouse R.M."/>
            <person name="Zwick A."/>
            <person name="Pang H."/>
        </authorList>
    </citation>
    <scope>NUCLEOTIDE SEQUENCE [LARGE SCALE GENOMIC DNA]</scope>
    <source>
        <strain evidence="3">SYSU2018</strain>
    </source>
</reference>
<feature type="binding site" evidence="1">
    <location>
        <position position="14"/>
    </location>
    <ligand>
        <name>Zn(2+)</name>
        <dbReference type="ChEBI" id="CHEBI:29105"/>
    </ligand>
</feature>
<accession>A0ABD2MMH1</accession>
<keyword evidence="1" id="KW-0479">Metal-binding</keyword>
<feature type="binding site" evidence="1">
    <location>
        <position position="17"/>
    </location>
    <ligand>
        <name>Zn(2+)</name>
        <dbReference type="ChEBI" id="CHEBI:29105"/>
    </ligand>
</feature>
<sequence>MALTFHYSQTDKICRACLKEGSEYISMQSDLREIFSTCTGIMVDANEKIPSNLCLECHSEMLRNYNFRELCRKSDIVIRENLKYKLDDFDLNIEEIVDECLSENNVIIEIDNNHSNITNTTNITETIQNNTAEFLNNETYNQILVNNSPRLHLTELKIYHWKIIFQ</sequence>
<keyword evidence="4" id="KW-1185">Reference proteome</keyword>
<feature type="domain" description="ZAD" evidence="2">
    <location>
        <begin position="12"/>
        <end position="81"/>
    </location>
</feature>
<evidence type="ECO:0000256" key="1">
    <source>
        <dbReference type="PROSITE-ProRule" id="PRU01263"/>
    </source>
</evidence>
<dbReference type="SMART" id="SM00868">
    <property type="entry name" value="zf-AD"/>
    <property type="match status" value="1"/>
</dbReference>
<dbReference type="AlphaFoldDB" id="A0ABD2MMH1"/>
<organism evidence="3 4">
    <name type="scientific">Cryptolaemus montrouzieri</name>
    <dbReference type="NCBI Taxonomy" id="559131"/>
    <lineage>
        <taxon>Eukaryota</taxon>
        <taxon>Metazoa</taxon>
        <taxon>Ecdysozoa</taxon>
        <taxon>Arthropoda</taxon>
        <taxon>Hexapoda</taxon>
        <taxon>Insecta</taxon>
        <taxon>Pterygota</taxon>
        <taxon>Neoptera</taxon>
        <taxon>Endopterygota</taxon>
        <taxon>Coleoptera</taxon>
        <taxon>Polyphaga</taxon>
        <taxon>Cucujiformia</taxon>
        <taxon>Coccinelloidea</taxon>
        <taxon>Coccinellidae</taxon>
        <taxon>Scymninae</taxon>
        <taxon>Scymnini</taxon>
        <taxon>Cryptolaemus</taxon>
    </lineage>
</organism>
<evidence type="ECO:0000259" key="2">
    <source>
        <dbReference type="PROSITE" id="PS51915"/>
    </source>
</evidence>
<gene>
    <name evidence="3" type="ORF">HHI36_011703</name>
</gene>
<name>A0ABD2MMH1_9CUCU</name>
<keyword evidence="1" id="KW-0862">Zinc</keyword>